<dbReference type="Proteomes" id="UP000464954">
    <property type="component" value="Chromosome"/>
</dbReference>
<feature type="transmembrane region" description="Helical" evidence="12">
    <location>
        <begin position="223"/>
        <end position="249"/>
    </location>
</feature>
<keyword evidence="7 11" id="KW-0812">Transmembrane</keyword>
<keyword evidence="8 12" id="KW-1133">Transmembrane helix</keyword>
<dbReference type="RefSeq" id="WP_160629630.1">
    <property type="nucleotide sequence ID" value="NZ_CP047593.1"/>
</dbReference>
<evidence type="ECO:0000256" key="3">
    <source>
        <dbReference type="ARBA" id="ARBA00005745"/>
    </source>
</evidence>
<dbReference type="PANTHER" id="PTHR30012:SF0">
    <property type="entry name" value="TYPE II SECRETION SYSTEM PROTEIN F-RELATED"/>
    <property type="match status" value="1"/>
</dbReference>
<keyword evidence="4 11" id="KW-0813">Transport</keyword>
<evidence type="ECO:0000256" key="2">
    <source>
        <dbReference type="ARBA" id="ARBA00004429"/>
    </source>
</evidence>
<evidence type="ECO:0000256" key="11">
    <source>
        <dbReference type="RuleBase" id="RU003923"/>
    </source>
</evidence>
<keyword evidence="9 12" id="KW-0472">Membrane</keyword>
<dbReference type="EMBL" id="CP047593">
    <property type="protein sequence ID" value="QHI70453.1"/>
    <property type="molecule type" value="Genomic_DNA"/>
</dbReference>
<dbReference type="PROSITE" id="PS00874">
    <property type="entry name" value="T2SP_F"/>
    <property type="match status" value="1"/>
</dbReference>
<dbReference type="AlphaFoldDB" id="A0A6P1MBH8"/>
<keyword evidence="15" id="KW-1185">Reference proteome</keyword>
<name>A0A6P1MBH8_9BACT</name>
<comment type="similarity">
    <text evidence="3 11">Belongs to the GSP F family.</text>
</comment>
<reference evidence="14 15" key="1">
    <citation type="submission" date="2020-01" db="EMBL/GenBank/DDBJ databases">
        <title>Ponticoccus aerotolerans gen. nov., sp. nov., an anaerobic bacterium and proposal of Ponticoccusceae fam. nov., Ponticoccusles ord. nov. and Ponticoccuse classis nov. in the phylum Kiritimatiellaeota.</title>
        <authorList>
            <person name="Zhou L.Y."/>
            <person name="Du Z.J."/>
        </authorList>
    </citation>
    <scope>NUCLEOTIDE SEQUENCE [LARGE SCALE GENOMIC DNA]</scope>
    <source>
        <strain evidence="14 15">S-5007</strain>
    </source>
</reference>
<dbReference type="Gene3D" id="1.20.81.30">
    <property type="entry name" value="Type II secretion system (T2SS), domain F"/>
    <property type="match status" value="2"/>
</dbReference>
<dbReference type="PRINTS" id="PR00812">
    <property type="entry name" value="BCTERIALGSPF"/>
</dbReference>
<evidence type="ECO:0000256" key="12">
    <source>
        <dbReference type="SAM" id="Phobius"/>
    </source>
</evidence>
<evidence type="ECO:0000313" key="15">
    <source>
        <dbReference type="Proteomes" id="UP000464954"/>
    </source>
</evidence>
<dbReference type="InterPro" id="IPR042094">
    <property type="entry name" value="T2SS_GspF_sf"/>
</dbReference>
<dbReference type="InterPro" id="IPR003004">
    <property type="entry name" value="GspF/PilC"/>
</dbReference>
<evidence type="ECO:0000256" key="9">
    <source>
        <dbReference type="ARBA" id="ARBA00023136"/>
    </source>
</evidence>
<dbReference type="PANTHER" id="PTHR30012">
    <property type="entry name" value="GENERAL SECRETION PATHWAY PROTEIN"/>
    <property type="match status" value="1"/>
</dbReference>
<keyword evidence="5" id="KW-1003">Cell membrane</keyword>
<dbReference type="FunFam" id="1.20.81.30:FF:000001">
    <property type="entry name" value="Type II secretion system protein F"/>
    <property type="match status" value="2"/>
</dbReference>
<dbReference type="GO" id="GO:0009306">
    <property type="term" value="P:protein secretion"/>
    <property type="evidence" value="ECO:0007669"/>
    <property type="project" value="InterPro"/>
</dbReference>
<evidence type="ECO:0000256" key="7">
    <source>
        <dbReference type="ARBA" id="ARBA00022692"/>
    </source>
</evidence>
<feature type="domain" description="Type II secretion system protein GspF" evidence="13">
    <location>
        <begin position="284"/>
        <end position="405"/>
    </location>
</feature>
<evidence type="ECO:0000256" key="1">
    <source>
        <dbReference type="ARBA" id="ARBA00002684"/>
    </source>
</evidence>
<feature type="transmembrane region" description="Helical" evidence="12">
    <location>
        <begin position="387"/>
        <end position="408"/>
    </location>
</feature>
<evidence type="ECO:0000256" key="10">
    <source>
        <dbReference type="ARBA" id="ARBA00030750"/>
    </source>
</evidence>
<dbReference type="InterPro" id="IPR001992">
    <property type="entry name" value="T2SS_GspF/T4SS_PilC_CS"/>
</dbReference>
<sequence>MPVFKYIARDTKGTRVDGTLTAADRNSAMRMLQQSGHTPLSLTQTAEETAAKGGSSKKFRLNFTLSTGRASRLKPRAMLLFTREMADLLASGMTLGRALHTLARRDSEPIYNMIVSRLRDEVVQGSSLSDALKIYPETFPQLYVSMVRAGEAGGALADALTSLCTHYERVQDARNKIVSAMVYPSIILTFGILSVIGLMIGIIPKFAIIFEDLGGTMPLPTRILMTISSGMIRYGWLMILILIGLGMAFRRFLRTEDGRKWLDNRQLKMPVVSKIARANAFAHFARTLETLIRNGVPILKALTISSETVGNSVIAAEIADVRTRVTDGSSIAGPLAAGGVFPPLLTDMLAVGEETGDLPGALSQIARRYDEELDFSIKLLTTVMEPVLILSMGLLIGFVAISMLMAVFDLTSGLSA</sequence>
<feature type="transmembrane region" description="Helical" evidence="12">
    <location>
        <begin position="181"/>
        <end position="203"/>
    </location>
</feature>
<protein>
    <recommendedName>
        <fullName evidence="10">General secretion pathway protein F</fullName>
    </recommendedName>
</protein>
<organism evidence="14 15">
    <name type="scientific">Tichowtungia aerotolerans</name>
    <dbReference type="NCBI Taxonomy" id="2697043"/>
    <lineage>
        <taxon>Bacteria</taxon>
        <taxon>Pseudomonadati</taxon>
        <taxon>Kiritimatiellota</taxon>
        <taxon>Tichowtungiia</taxon>
        <taxon>Tichowtungiales</taxon>
        <taxon>Tichowtungiaceae</taxon>
        <taxon>Tichowtungia</taxon>
    </lineage>
</organism>
<evidence type="ECO:0000256" key="6">
    <source>
        <dbReference type="ARBA" id="ARBA00022519"/>
    </source>
</evidence>
<keyword evidence="6" id="KW-0997">Cell inner membrane</keyword>
<evidence type="ECO:0000256" key="8">
    <source>
        <dbReference type="ARBA" id="ARBA00022989"/>
    </source>
</evidence>
<evidence type="ECO:0000259" key="13">
    <source>
        <dbReference type="Pfam" id="PF00482"/>
    </source>
</evidence>
<comment type="function">
    <text evidence="1">Component of the type II secretion system inner membrane complex required for the energy-dependent secretion of extracellular factors such as proteases and toxins from the periplasm.</text>
</comment>
<accession>A0A6P1MBH8</accession>
<gene>
    <name evidence="14" type="ORF">GT409_13730</name>
</gene>
<dbReference type="GO" id="GO:0005886">
    <property type="term" value="C:plasma membrane"/>
    <property type="evidence" value="ECO:0007669"/>
    <property type="project" value="UniProtKB-SubCell"/>
</dbReference>
<evidence type="ECO:0000256" key="4">
    <source>
        <dbReference type="ARBA" id="ARBA00022448"/>
    </source>
</evidence>
<evidence type="ECO:0000313" key="14">
    <source>
        <dbReference type="EMBL" id="QHI70453.1"/>
    </source>
</evidence>
<proteinExistence type="inferred from homology"/>
<dbReference type="InterPro" id="IPR018076">
    <property type="entry name" value="T2SS_GspF_dom"/>
</dbReference>
<comment type="subcellular location">
    <subcellularLocation>
        <location evidence="2">Cell inner membrane</location>
        <topology evidence="2">Multi-pass membrane protein</topology>
    </subcellularLocation>
    <subcellularLocation>
        <location evidence="11">Cell membrane</location>
        <topology evidence="11">Multi-pass membrane protein</topology>
    </subcellularLocation>
</comment>
<dbReference type="KEGG" id="taer:GT409_13730"/>
<dbReference type="Pfam" id="PF00482">
    <property type="entry name" value="T2SSF"/>
    <property type="match status" value="2"/>
</dbReference>
<feature type="domain" description="Type II secretion system protein GspF" evidence="13">
    <location>
        <begin position="81"/>
        <end position="204"/>
    </location>
</feature>
<evidence type="ECO:0000256" key="5">
    <source>
        <dbReference type="ARBA" id="ARBA00022475"/>
    </source>
</evidence>